<evidence type="ECO:0000313" key="2">
    <source>
        <dbReference type="EMBL" id="JAH66804.1"/>
    </source>
</evidence>
<reference evidence="2" key="1">
    <citation type="submission" date="2014-11" db="EMBL/GenBank/DDBJ databases">
        <authorList>
            <person name="Amaro Gonzalez C."/>
        </authorList>
    </citation>
    <scope>NUCLEOTIDE SEQUENCE</scope>
</reference>
<organism evidence="2">
    <name type="scientific">Anguilla anguilla</name>
    <name type="common">European freshwater eel</name>
    <name type="synonym">Muraena anguilla</name>
    <dbReference type="NCBI Taxonomy" id="7936"/>
    <lineage>
        <taxon>Eukaryota</taxon>
        <taxon>Metazoa</taxon>
        <taxon>Chordata</taxon>
        <taxon>Craniata</taxon>
        <taxon>Vertebrata</taxon>
        <taxon>Euteleostomi</taxon>
        <taxon>Actinopterygii</taxon>
        <taxon>Neopterygii</taxon>
        <taxon>Teleostei</taxon>
        <taxon>Anguilliformes</taxon>
        <taxon>Anguillidae</taxon>
        <taxon>Anguilla</taxon>
    </lineage>
</organism>
<dbReference type="EMBL" id="GBXM01041773">
    <property type="protein sequence ID" value="JAH66804.1"/>
    <property type="molecule type" value="Transcribed_RNA"/>
</dbReference>
<reference evidence="2" key="2">
    <citation type="journal article" date="2015" name="Fish Shellfish Immunol.">
        <title>Early steps in the European eel (Anguilla anguilla)-Vibrio vulnificus interaction in the gills: Role of the RtxA13 toxin.</title>
        <authorList>
            <person name="Callol A."/>
            <person name="Pajuelo D."/>
            <person name="Ebbesson L."/>
            <person name="Teles M."/>
            <person name="MacKenzie S."/>
            <person name="Amaro C."/>
        </authorList>
    </citation>
    <scope>NUCLEOTIDE SEQUENCE</scope>
</reference>
<accession>A0A0E9ULU4</accession>
<proteinExistence type="predicted"/>
<evidence type="ECO:0000256" key="1">
    <source>
        <dbReference type="SAM" id="MobiDB-lite"/>
    </source>
</evidence>
<dbReference type="AlphaFoldDB" id="A0A0E9ULU4"/>
<sequence>MYNSQLDRFTVQPTRQREVKRGHSQLTLITR</sequence>
<name>A0A0E9ULU4_ANGAN</name>
<feature type="region of interest" description="Disordered" evidence="1">
    <location>
        <begin position="1"/>
        <end position="31"/>
    </location>
</feature>
<protein>
    <submittedName>
        <fullName evidence="2">Uncharacterized protein</fullName>
    </submittedName>
</protein>
<feature type="compositionally biased region" description="Polar residues" evidence="1">
    <location>
        <begin position="1"/>
        <end position="14"/>
    </location>
</feature>